<dbReference type="AlphaFoldDB" id="X5H3K3"/>
<keyword evidence="3" id="KW-1185">Reference proteome</keyword>
<evidence type="ECO:0000256" key="1">
    <source>
        <dbReference type="SAM" id="Phobius"/>
    </source>
</evidence>
<evidence type="ECO:0000313" key="3">
    <source>
        <dbReference type="Proteomes" id="UP000023755"/>
    </source>
</evidence>
<keyword evidence="1" id="KW-0812">Transmembrane</keyword>
<evidence type="ECO:0000313" key="2">
    <source>
        <dbReference type="EMBL" id="AHX11278.1"/>
    </source>
</evidence>
<dbReference type="Proteomes" id="UP000023755">
    <property type="component" value="Chromosome"/>
</dbReference>
<dbReference type="EMBL" id="CP007481">
    <property type="protein sequence ID" value="AHX11278.1"/>
    <property type="molecule type" value="Genomic_DNA"/>
</dbReference>
<dbReference type="RefSeq" id="WP_156927342.1">
    <property type="nucleotide sequence ID" value="NZ_CP007481.1"/>
</dbReference>
<reference evidence="2 3" key="1">
    <citation type="submission" date="2014-03" db="EMBL/GenBank/DDBJ databases">
        <title>Sequencing and Comparison of Genomes and Transcriptome Profiles of Human Ehrlichiosis Agents.</title>
        <authorList>
            <person name="Lin M."/>
            <person name="Daugherty S.C."/>
            <person name="Nagaraj S."/>
            <person name="Cheng Z."/>
            <person name="Xiong Q."/>
            <person name="Lin F.-Y."/>
            <person name="Sengamalay N."/>
            <person name="Ott S."/>
            <person name="Godinez A."/>
            <person name="Tallon L.J."/>
            <person name="Sadzewicz L."/>
            <person name="Fraser C.M."/>
            <person name="Dunning Hotopp J.C."/>
            <person name="Rikihisa Y."/>
        </authorList>
    </citation>
    <scope>NUCLEOTIDE SEQUENCE [LARGE SCALE GENOMIC DNA]</scope>
    <source>
        <strain evidence="2 3">Oregon</strain>
    </source>
</reference>
<feature type="transmembrane region" description="Helical" evidence="1">
    <location>
        <begin position="29"/>
        <end position="52"/>
    </location>
</feature>
<gene>
    <name evidence="2" type="ORF">NHE_0326</name>
</gene>
<feature type="transmembrane region" description="Helical" evidence="1">
    <location>
        <begin position="89"/>
        <end position="107"/>
    </location>
</feature>
<keyword evidence="1" id="KW-1133">Transmembrane helix</keyword>
<feature type="transmembrane region" description="Helical" evidence="1">
    <location>
        <begin position="114"/>
        <end position="135"/>
    </location>
</feature>
<dbReference type="STRING" id="1286528.NHE_0326"/>
<keyword evidence="1" id="KW-0472">Membrane</keyword>
<dbReference type="HOGENOM" id="CLU_1729445_0_0_5"/>
<protein>
    <submittedName>
        <fullName evidence="2">Putative membrane protein</fullName>
    </submittedName>
</protein>
<sequence length="151" mass="17143">MSWLFVLLVLCTIYELALSRVDGAYFLNCYLLTILMMIYSFPQSVAGLGLFTLGLFRDVMTHKLLGSSAVLSLSSFFLSQLIASRKCTSLLTFILIYLGISFLKQISGIEYLTYNTFISAALNITLFFTVISRLLPCYEDPKSSTHYRFYD</sequence>
<accession>X5H3K3</accession>
<dbReference type="KEGG" id="nhm:NHE_0326"/>
<organism evidence="2 3">
    <name type="scientific">Neorickettsia helminthoeca str. Oregon</name>
    <dbReference type="NCBI Taxonomy" id="1286528"/>
    <lineage>
        <taxon>Bacteria</taxon>
        <taxon>Pseudomonadati</taxon>
        <taxon>Pseudomonadota</taxon>
        <taxon>Alphaproteobacteria</taxon>
        <taxon>Rickettsiales</taxon>
        <taxon>Anaplasmataceae</taxon>
        <taxon>Neorickettsia</taxon>
    </lineage>
</organism>
<proteinExistence type="predicted"/>
<name>X5H3K3_9RICK</name>